<feature type="transmembrane region" description="Helical" evidence="7">
    <location>
        <begin position="624"/>
        <end position="647"/>
    </location>
</feature>
<name>D6U0E8_KTERA</name>
<evidence type="ECO:0000259" key="8">
    <source>
        <dbReference type="PROSITE" id="PS50156"/>
    </source>
</evidence>
<feature type="transmembrane region" description="Helical" evidence="7">
    <location>
        <begin position="370"/>
        <end position="390"/>
    </location>
</feature>
<proteinExistence type="inferred from homology"/>
<dbReference type="RefSeq" id="WP_007920273.1">
    <property type="nucleotide sequence ID" value="NZ_ADVG01000004.1"/>
</dbReference>
<dbReference type="SUPFAM" id="SSF82866">
    <property type="entry name" value="Multidrug efflux transporter AcrB transmembrane domain"/>
    <property type="match status" value="2"/>
</dbReference>
<dbReference type="Proteomes" id="UP000004508">
    <property type="component" value="Unassembled WGS sequence"/>
</dbReference>
<feature type="transmembrane region" description="Helical" evidence="7">
    <location>
        <begin position="693"/>
        <end position="716"/>
    </location>
</feature>
<comment type="subcellular location">
    <subcellularLocation>
        <location evidence="1">Cell membrane</location>
        <topology evidence="1">Multi-pass membrane protein</topology>
    </subcellularLocation>
</comment>
<feature type="transmembrane region" description="Helical" evidence="7">
    <location>
        <begin position="12"/>
        <end position="32"/>
    </location>
</feature>
<keyword evidence="5 7" id="KW-1133">Transmembrane helix</keyword>
<evidence type="ECO:0000256" key="2">
    <source>
        <dbReference type="ARBA" id="ARBA00010157"/>
    </source>
</evidence>
<feature type="transmembrane region" description="Helical" evidence="7">
    <location>
        <begin position="276"/>
        <end position="298"/>
    </location>
</feature>
<dbReference type="InterPro" id="IPR004869">
    <property type="entry name" value="MMPL_dom"/>
</dbReference>
<dbReference type="InterPro" id="IPR050545">
    <property type="entry name" value="Mycobact_MmpL"/>
</dbReference>
<dbReference type="GO" id="GO:0005886">
    <property type="term" value="C:plasma membrane"/>
    <property type="evidence" value="ECO:0007669"/>
    <property type="project" value="UniProtKB-SubCell"/>
</dbReference>
<evidence type="ECO:0000256" key="3">
    <source>
        <dbReference type="ARBA" id="ARBA00022475"/>
    </source>
</evidence>
<keyword evidence="6 7" id="KW-0472">Membrane</keyword>
<organism evidence="9 10">
    <name type="scientific">Ktedonobacter racemifer DSM 44963</name>
    <dbReference type="NCBI Taxonomy" id="485913"/>
    <lineage>
        <taxon>Bacteria</taxon>
        <taxon>Bacillati</taxon>
        <taxon>Chloroflexota</taxon>
        <taxon>Ktedonobacteria</taxon>
        <taxon>Ktedonobacterales</taxon>
        <taxon>Ktedonobacteraceae</taxon>
        <taxon>Ktedonobacter</taxon>
    </lineage>
</organism>
<keyword evidence="10" id="KW-1185">Reference proteome</keyword>
<evidence type="ECO:0000256" key="5">
    <source>
        <dbReference type="ARBA" id="ARBA00022989"/>
    </source>
</evidence>
<dbReference type="eggNOG" id="COG2409">
    <property type="taxonomic scope" value="Bacteria"/>
</dbReference>
<keyword evidence="4 7" id="KW-0812">Transmembrane</keyword>
<gene>
    <name evidence="9" type="ORF">Krac_3083</name>
</gene>
<feature type="transmembrane region" description="Helical" evidence="7">
    <location>
        <begin position="668"/>
        <end position="687"/>
    </location>
</feature>
<accession>D6U0E8</accession>
<dbReference type="FunCoup" id="D6U0E8">
    <property type="interactions" value="168"/>
</dbReference>
<dbReference type="STRING" id="485913.Krac_3083"/>
<dbReference type="PROSITE" id="PS50156">
    <property type="entry name" value="SSD"/>
    <property type="match status" value="1"/>
</dbReference>
<feature type="domain" description="SSD" evidence="8">
    <location>
        <begin position="201"/>
        <end position="331"/>
    </location>
</feature>
<evidence type="ECO:0000256" key="7">
    <source>
        <dbReference type="SAM" id="Phobius"/>
    </source>
</evidence>
<dbReference type="InterPro" id="IPR000731">
    <property type="entry name" value="SSD"/>
</dbReference>
<feature type="transmembrane region" description="Helical" evidence="7">
    <location>
        <begin position="231"/>
        <end position="255"/>
    </location>
</feature>
<feature type="transmembrane region" description="Helical" evidence="7">
    <location>
        <begin position="549"/>
        <end position="573"/>
    </location>
</feature>
<evidence type="ECO:0000256" key="4">
    <source>
        <dbReference type="ARBA" id="ARBA00022692"/>
    </source>
</evidence>
<dbReference type="EMBL" id="ADVG01000004">
    <property type="protein sequence ID" value="EFH82288.1"/>
    <property type="molecule type" value="Genomic_DNA"/>
</dbReference>
<dbReference type="InParanoid" id="D6U0E8"/>
<evidence type="ECO:0000313" key="9">
    <source>
        <dbReference type="EMBL" id="EFH82288.1"/>
    </source>
</evidence>
<evidence type="ECO:0000313" key="10">
    <source>
        <dbReference type="Proteomes" id="UP000004508"/>
    </source>
</evidence>
<keyword evidence="3" id="KW-1003">Cell membrane</keyword>
<comment type="caution">
    <text evidence="9">The sequence shown here is derived from an EMBL/GenBank/DDBJ whole genome shotgun (WGS) entry which is preliminary data.</text>
</comment>
<evidence type="ECO:0000256" key="6">
    <source>
        <dbReference type="ARBA" id="ARBA00023136"/>
    </source>
</evidence>
<dbReference type="PANTHER" id="PTHR33406">
    <property type="entry name" value="MEMBRANE PROTEIN MJ1562-RELATED"/>
    <property type="match status" value="1"/>
</dbReference>
<dbReference type="Gene3D" id="1.20.1640.10">
    <property type="entry name" value="Multidrug efflux transporter AcrB transmembrane domain"/>
    <property type="match status" value="2"/>
</dbReference>
<feature type="transmembrane region" description="Helical" evidence="7">
    <location>
        <begin position="186"/>
        <end position="219"/>
    </location>
</feature>
<feature type="transmembrane region" description="Helical" evidence="7">
    <location>
        <begin position="585"/>
        <end position="604"/>
    </location>
</feature>
<comment type="similarity">
    <text evidence="2">Belongs to the resistance-nodulation-cell division (RND) (TC 2.A.6) family. MmpL subfamily.</text>
</comment>
<evidence type="ECO:0000256" key="1">
    <source>
        <dbReference type="ARBA" id="ARBA00004651"/>
    </source>
</evidence>
<reference evidence="9 10" key="1">
    <citation type="journal article" date="2011" name="Stand. Genomic Sci.">
        <title>Non-contiguous finished genome sequence and contextual data of the filamentous soil bacterium Ktedonobacter racemifer type strain (SOSP1-21).</title>
        <authorList>
            <person name="Chang Y.J."/>
            <person name="Land M."/>
            <person name="Hauser L."/>
            <person name="Chertkov O."/>
            <person name="Del Rio T.G."/>
            <person name="Nolan M."/>
            <person name="Copeland A."/>
            <person name="Tice H."/>
            <person name="Cheng J.F."/>
            <person name="Lucas S."/>
            <person name="Han C."/>
            <person name="Goodwin L."/>
            <person name="Pitluck S."/>
            <person name="Ivanova N."/>
            <person name="Ovchinikova G."/>
            <person name="Pati A."/>
            <person name="Chen A."/>
            <person name="Palaniappan K."/>
            <person name="Mavromatis K."/>
            <person name="Liolios K."/>
            <person name="Brettin T."/>
            <person name="Fiebig A."/>
            <person name="Rohde M."/>
            <person name="Abt B."/>
            <person name="Goker M."/>
            <person name="Detter J.C."/>
            <person name="Woyke T."/>
            <person name="Bristow J."/>
            <person name="Eisen J.A."/>
            <person name="Markowitz V."/>
            <person name="Hugenholtz P."/>
            <person name="Kyrpides N.C."/>
            <person name="Klenk H.P."/>
            <person name="Lapidus A."/>
        </authorList>
    </citation>
    <scope>NUCLEOTIDE SEQUENCE [LARGE SCALE GENOMIC DNA]</scope>
    <source>
        <strain evidence="10">DSM 44963</strain>
    </source>
</reference>
<dbReference type="AlphaFoldDB" id="D6U0E8"/>
<dbReference type="PANTHER" id="PTHR33406:SF11">
    <property type="entry name" value="MEMBRANE PROTEIN SCO6666-RELATED"/>
    <property type="match status" value="1"/>
</dbReference>
<protein>
    <submittedName>
        <fullName evidence="9">MMPL domain protein</fullName>
    </submittedName>
</protein>
<sequence length="766" mass="83784">MLLWLGDKLYRTRWWVVLLAVVLTVVMALYGFQVFDALRGIGIEDPHSESIQARDLLKNTFASKGKNTDTVLVLLSDPHLVATDPQFAQAAQQLSATLKTRPEVSAFSSYYTTHSSSFLSHDKHQALLYMEVNTSAGGTKVYDALTPLLKAPPLHVDIGGSLATDIQFNQQLEHDLAFSETIALPLVALLLVLIFNGLVAALLPLLIGGFAIVGSFAILRVITTFTSVSSFATNVITIIGLGLAIDYALFIITRFREELASNPDQVSRAVQRTMATAGRTVLFSGLTVCTSLISLLIFPQDVLRSIGMAMIASALVAMLGSITLLPAILALLGRHVNALSIQRLLRRRQRSAIDTRQGAWYRLSYFVMRWSIPITIVAIAFLLLLGTPFLHASFSQTDEHSLPLNASSRIVVEQLKQNFPDQDNSQLTIAMRTLGDALSTENLAKLDTYVSKLKQLKHVTNVQSVVSLVPGLTLAQYQQLYAHPALNPQITEAAKQLAKQNVTEIILTANLDANSDDARSLVKDVRVITPPTGLSRMVGGTPAEEVDQFASLLATFPYALLLMGVAIFVLLFLMTGSLIMPLKAILLNTLSLTATFGALVWIFQDGHLQNLLQFRAFGSLDSTQPILIFAIAFGLSMDYEVFLLSRIKEQFDRSGDNRESVATGLQRTGWLITSAALLLAIVVAAFASSRILVIQEIGIGISLAILIDATLVRGLLVPAMMNLLGDWNWWAPRPLQVLWQRFGLHESLEDQPTGTLYTPEEEAAPV</sequence>
<dbReference type="Pfam" id="PF03176">
    <property type="entry name" value="MMPL"/>
    <property type="match status" value="2"/>
</dbReference>
<feature type="transmembrane region" description="Helical" evidence="7">
    <location>
        <begin position="310"/>
        <end position="333"/>
    </location>
</feature>